<dbReference type="Proteomes" id="UP000184604">
    <property type="component" value="Chromosome"/>
</dbReference>
<dbReference type="OrthoDB" id="1933944at2"/>
<reference evidence="1 2" key="1">
    <citation type="submission" date="2016-12" db="EMBL/GenBank/DDBJ databases">
        <title>Complete genome sequence of Clostridium kluyveri JZZ isolated from the pit mud of a Chinese flavor liquor-making factory.</title>
        <authorList>
            <person name="Wang Y."/>
        </authorList>
    </citation>
    <scope>NUCLEOTIDE SEQUENCE [LARGE SCALE GENOMIC DNA]</scope>
    <source>
        <strain evidence="1 2">JZZ</strain>
    </source>
</reference>
<sequence length="342" mass="40657">MLLWNKMSFADRKKEISEEILKWSFTKESFLSVISVPYNSTKSFIQIIQNYVTENKNVIYITNEELGNIDIIKNIEKYGKIVDYAYVENSENFTECKLKICNFENAIRLKEKFKLIIYDDINSFSKYNKYEIFDLIDKLSCKDSKVIICSIQNIFKHSREIFMPVRKGIQIVEPRVISTRLDMNEDIPFVVYEYLRWSMDIGKKTIIYVPDEQKLQNVYLYVYKYCKNFSKNIITFFDGKSNEMLIKEFLHGVNDILITNSFHRNICSVKKCDIMVYFADNPQFDYKRFVYLCRGRDTGRGENSLKEEVILLANLESIHIEETKNITRNFNRKAWKMGLLKV</sequence>
<organism evidence="1 2">
    <name type="scientific">Clostridium kluyveri</name>
    <dbReference type="NCBI Taxonomy" id="1534"/>
    <lineage>
        <taxon>Bacteria</taxon>
        <taxon>Bacillati</taxon>
        <taxon>Bacillota</taxon>
        <taxon>Clostridia</taxon>
        <taxon>Eubacteriales</taxon>
        <taxon>Clostridiaceae</taxon>
        <taxon>Clostridium</taxon>
    </lineage>
</organism>
<dbReference type="AlphaFoldDB" id="A0A1L5FDF2"/>
<name>A0A1L5FDF2_CLOKL</name>
<gene>
    <name evidence="1" type="ORF">BS101_20880</name>
</gene>
<protein>
    <submittedName>
        <fullName evidence="1">Uncharacterized protein</fullName>
    </submittedName>
</protein>
<accession>A0A1L5FDF2</accession>
<evidence type="ECO:0000313" key="2">
    <source>
        <dbReference type="Proteomes" id="UP000184604"/>
    </source>
</evidence>
<proteinExistence type="predicted"/>
<evidence type="ECO:0000313" key="1">
    <source>
        <dbReference type="EMBL" id="APM40983.1"/>
    </source>
</evidence>
<dbReference type="EMBL" id="CP018335">
    <property type="protein sequence ID" value="APM40983.1"/>
    <property type="molecule type" value="Genomic_DNA"/>
</dbReference>